<evidence type="ECO:0000256" key="2">
    <source>
        <dbReference type="ARBA" id="ARBA00006751"/>
    </source>
</evidence>
<dbReference type="UniPathway" id="UPA00606"/>
<sequence length="279" mass="30472">MATYEEANAICEFLRARVNITPLVGIICGSGLGQLANRIVKPIIVPYKDIPGFPHTTVEGHKGNLVFGTLGGKNVMVMQGRFHAYEGYSQQQITLPVRVMRLMECEYFFAISATGGLHPNYDAGDIMILKDHISIPALAGISPLTGLNDERFGPRFPALSDIYSKELRSLTQRVAEEMGIGKLMHEGVYVCCCGPTYDTPAEARLLQMLGGDVAGMSTTAETIVAHHAGMRVLALSLVANREMFEIDHEQKTSHEEVLQMGLHRGDTMATLITRVLAAL</sequence>
<accession>A0A0R3X1U1</accession>
<dbReference type="PANTHER" id="PTHR11904:SF9">
    <property type="entry name" value="PURINE NUCLEOSIDE PHOSPHORYLASE-RELATED"/>
    <property type="match status" value="1"/>
</dbReference>
<dbReference type="CDD" id="cd09009">
    <property type="entry name" value="PNP-EcPNPII_like"/>
    <property type="match status" value="1"/>
</dbReference>
<dbReference type="EC" id="2.4.2.1" evidence="3 11"/>
<dbReference type="PIRSF" id="PIRSF000477">
    <property type="entry name" value="PurNPase"/>
    <property type="match status" value="1"/>
</dbReference>
<comment type="catalytic activity">
    <reaction evidence="10">
        <text>guanosine + phosphate = alpha-D-ribose 1-phosphate + guanine</text>
        <dbReference type="Rhea" id="RHEA:13233"/>
        <dbReference type="ChEBI" id="CHEBI:16235"/>
        <dbReference type="ChEBI" id="CHEBI:16750"/>
        <dbReference type="ChEBI" id="CHEBI:43474"/>
        <dbReference type="ChEBI" id="CHEBI:57720"/>
        <dbReference type="EC" id="2.4.2.1"/>
    </reaction>
</comment>
<evidence type="ECO:0000256" key="7">
    <source>
        <dbReference type="ARBA" id="ARBA00023918"/>
    </source>
</evidence>
<dbReference type="FunFam" id="3.40.50.1580:FF:000004">
    <property type="entry name" value="Purine nucleoside phosphorylase"/>
    <property type="match status" value="1"/>
</dbReference>
<dbReference type="InterPro" id="IPR035994">
    <property type="entry name" value="Nucleoside_phosphorylase_sf"/>
</dbReference>
<dbReference type="GO" id="GO:0009116">
    <property type="term" value="P:nucleoside metabolic process"/>
    <property type="evidence" value="ECO:0007669"/>
    <property type="project" value="InterPro"/>
</dbReference>
<dbReference type="OrthoDB" id="10261782at2759"/>
<evidence type="ECO:0000313" key="14">
    <source>
        <dbReference type="Proteomes" id="UP000274429"/>
    </source>
</evidence>
<evidence type="ECO:0000256" key="10">
    <source>
        <dbReference type="ARBA" id="ARBA00023970"/>
    </source>
</evidence>
<protein>
    <recommendedName>
        <fullName evidence="4 11">Purine nucleoside phosphorylase</fullName>
        <ecNumber evidence="3 11">2.4.2.1</ecNumber>
    </recommendedName>
    <alternativeName>
        <fullName evidence="11">Inosine-guanosine phosphorylase</fullName>
    </alternativeName>
</protein>
<evidence type="ECO:0000259" key="12">
    <source>
        <dbReference type="Pfam" id="PF01048"/>
    </source>
</evidence>
<comment type="catalytic activity">
    <reaction evidence="7">
        <text>inosine + phosphate = alpha-D-ribose 1-phosphate + hypoxanthine</text>
        <dbReference type="Rhea" id="RHEA:27646"/>
        <dbReference type="ChEBI" id="CHEBI:17368"/>
        <dbReference type="ChEBI" id="CHEBI:17596"/>
        <dbReference type="ChEBI" id="CHEBI:43474"/>
        <dbReference type="ChEBI" id="CHEBI:57720"/>
        <dbReference type="EC" id="2.4.2.1"/>
    </reaction>
</comment>
<evidence type="ECO:0000256" key="1">
    <source>
        <dbReference type="ARBA" id="ARBA00005058"/>
    </source>
</evidence>
<dbReference type="NCBIfam" id="NF006054">
    <property type="entry name" value="PRK08202.1"/>
    <property type="match status" value="1"/>
</dbReference>
<keyword evidence="5 11" id="KW-0328">Glycosyltransferase</keyword>
<proteinExistence type="inferred from homology"/>
<reference evidence="13 14" key="2">
    <citation type="submission" date="2018-11" db="EMBL/GenBank/DDBJ databases">
        <authorList>
            <consortium name="Pathogen Informatics"/>
        </authorList>
    </citation>
    <scope>NUCLEOTIDE SEQUENCE [LARGE SCALE GENOMIC DNA]</scope>
</reference>
<dbReference type="InterPro" id="IPR011270">
    <property type="entry name" value="Pur_Nuc_Pase_Ino/Guo-sp"/>
</dbReference>
<dbReference type="Pfam" id="PF01048">
    <property type="entry name" value="PNP_UDP_1"/>
    <property type="match status" value="1"/>
</dbReference>
<organism evidence="15">
    <name type="scientific">Hydatigena taeniaeformis</name>
    <name type="common">Feline tapeworm</name>
    <name type="synonym">Taenia taeniaeformis</name>
    <dbReference type="NCBI Taxonomy" id="6205"/>
    <lineage>
        <taxon>Eukaryota</taxon>
        <taxon>Metazoa</taxon>
        <taxon>Spiralia</taxon>
        <taxon>Lophotrochozoa</taxon>
        <taxon>Platyhelminthes</taxon>
        <taxon>Cestoda</taxon>
        <taxon>Eucestoda</taxon>
        <taxon>Cyclophyllidea</taxon>
        <taxon>Taeniidae</taxon>
        <taxon>Hydatigera</taxon>
    </lineage>
</organism>
<dbReference type="GO" id="GO:0005737">
    <property type="term" value="C:cytoplasm"/>
    <property type="evidence" value="ECO:0007669"/>
    <property type="project" value="TreeGrafter"/>
</dbReference>
<dbReference type="EMBL" id="UYWX01020352">
    <property type="protein sequence ID" value="VDM31530.1"/>
    <property type="molecule type" value="Genomic_DNA"/>
</dbReference>
<evidence type="ECO:0000256" key="6">
    <source>
        <dbReference type="ARBA" id="ARBA00022679"/>
    </source>
</evidence>
<comment type="catalytic activity">
    <reaction evidence="9">
        <text>2'-deoxyinosine + phosphate = 2-deoxy-alpha-D-ribose 1-phosphate + hypoxanthine</text>
        <dbReference type="Rhea" id="RHEA:27750"/>
        <dbReference type="ChEBI" id="CHEBI:17368"/>
        <dbReference type="ChEBI" id="CHEBI:28997"/>
        <dbReference type="ChEBI" id="CHEBI:43474"/>
        <dbReference type="ChEBI" id="CHEBI:57259"/>
        <dbReference type="EC" id="2.4.2.1"/>
    </reaction>
</comment>
<keyword evidence="14" id="KW-1185">Reference proteome</keyword>
<gene>
    <name evidence="13" type="ORF">TTAC_LOCUS7189</name>
</gene>
<comment type="function">
    <text evidence="11">The purine nucleoside phosphorylases catalyze the phosphorolytic breakdown of the N-glycosidic bond in the beta-(deoxy)ribonucleoside molecules, with the formation of the corresponding free purine bases and pentose-1-phosphate.</text>
</comment>
<dbReference type="Proteomes" id="UP000274429">
    <property type="component" value="Unassembled WGS sequence"/>
</dbReference>
<dbReference type="SUPFAM" id="SSF53167">
    <property type="entry name" value="Purine and uridine phosphorylases"/>
    <property type="match status" value="1"/>
</dbReference>
<dbReference type="AlphaFoldDB" id="A0A0R3X1U1"/>
<evidence type="ECO:0000256" key="3">
    <source>
        <dbReference type="ARBA" id="ARBA00011886"/>
    </source>
</evidence>
<reference evidence="15" key="1">
    <citation type="submission" date="2017-02" db="UniProtKB">
        <authorList>
            <consortium name="WormBaseParasite"/>
        </authorList>
    </citation>
    <scope>IDENTIFICATION</scope>
</reference>
<comment type="similarity">
    <text evidence="2 11">Belongs to the PNP/MTAP phosphorylase family.</text>
</comment>
<dbReference type="InterPro" id="IPR000845">
    <property type="entry name" value="Nucleoside_phosphorylase_d"/>
</dbReference>
<evidence type="ECO:0000256" key="9">
    <source>
        <dbReference type="ARBA" id="ARBA00023950"/>
    </source>
</evidence>
<dbReference type="Gene3D" id="3.40.50.1580">
    <property type="entry name" value="Nucleoside phosphorylase domain"/>
    <property type="match status" value="1"/>
</dbReference>
<dbReference type="NCBIfam" id="TIGR01700">
    <property type="entry name" value="PNPH"/>
    <property type="match status" value="1"/>
</dbReference>
<evidence type="ECO:0000256" key="5">
    <source>
        <dbReference type="ARBA" id="ARBA00022676"/>
    </source>
</evidence>
<dbReference type="InterPro" id="IPR011268">
    <property type="entry name" value="Purine_phosphorylase"/>
</dbReference>
<dbReference type="STRING" id="6205.A0A0R3X1U1"/>
<keyword evidence="6 11" id="KW-0808">Transferase</keyword>
<dbReference type="NCBIfam" id="TIGR01697">
    <property type="entry name" value="PNPH-PUNA-XAPA"/>
    <property type="match status" value="1"/>
</dbReference>
<evidence type="ECO:0000256" key="4">
    <source>
        <dbReference type="ARBA" id="ARBA00013834"/>
    </source>
</evidence>
<name>A0A0R3X1U1_HYDTA</name>
<evidence type="ECO:0000313" key="13">
    <source>
        <dbReference type="EMBL" id="VDM31530.1"/>
    </source>
</evidence>
<dbReference type="WBParaSite" id="TTAC_0000720401-mRNA-1">
    <property type="protein sequence ID" value="TTAC_0000720401-mRNA-1"/>
    <property type="gene ID" value="TTAC_0000720401"/>
</dbReference>
<comment type="catalytic activity">
    <reaction evidence="8">
        <text>2'-deoxyguanosine + phosphate = 2-deoxy-alpha-D-ribose 1-phosphate + guanine</text>
        <dbReference type="Rhea" id="RHEA:27738"/>
        <dbReference type="ChEBI" id="CHEBI:16235"/>
        <dbReference type="ChEBI" id="CHEBI:17172"/>
        <dbReference type="ChEBI" id="CHEBI:43474"/>
        <dbReference type="ChEBI" id="CHEBI:57259"/>
        <dbReference type="EC" id="2.4.2.1"/>
    </reaction>
</comment>
<comment type="pathway">
    <text evidence="1 11">Purine metabolism; purine nucleoside salvage.</text>
</comment>
<feature type="domain" description="Nucleoside phosphorylase" evidence="12">
    <location>
        <begin position="24"/>
        <end position="276"/>
    </location>
</feature>
<dbReference type="GO" id="GO:0004731">
    <property type="term" value="F:purine-nucleoside phosphorylase activity"/>
    <property type="evidence" value="ECO:0007669"/>
    <property type="project" value="UniProtKB-EC"/>
</dbReference>
<dbReference type="PANTHER" id="PTHR11904">
    <property type="entry name" value="METHYLTHIOADENOSINE/PURINE NUCLEOSIDE PHOSPHORYLASE"/>
    <property type="match status" value="1"/>
</dbReference>
<evidence type="ECO:0000313" key="15">
    <source>
        <dbReference type="WBParaSite" id="TTAC_0000720401-mRNA-1"/>
    </source>
</evidence>
<evidence type="ECO:0000256" key="11">
    <source>
        <dbReference type="PIRNR" id="PIRNR000477"/>
    </source>
</evidence>
<evidence type="ECO:0000256" key="8">
    <source>
        <dbReference type="ARBA" id="ARBA00023929"/>
    </source>
</evidence>